<dbReference type="RefSeq" id="WP_101333183.1">
    <property type="nucleotide sequence ID" value="NZ_PJNI01000001.1"/>
</dbReference>
<keyword evidence="3" id="KW-1185">Reference proteome</keyword>
<accession>A0A2I0R628</accession>
<dbReference type="AlphaFoldDB" id="A0A2I0R628"/>
<dbReference type="InterPro" id="IPR001763">
    <property type="entry name" value="Rhodanese-like_dom"/>
</dbReference>
<dbReference type="InterPro" id="IPR036873">
    <property type="entry name" value="Rhodanese-like_dom_sf"/>
</dbReference>
<keyword evidence="2" id="KW-0808">Transferase</keyword>
<proteinExistence type="predicted"/>
<reference evidence="2 3" key="1">
    <citation type="submission" date="2017-12" db="EMBL/GenBank/DDBJ databases">
        <title>The draft genome sequence of Brumimicrobium saltpan LHR20.</title>
        <authorList>
            <person name="Do Z.-J."/>
            <person name="Luo H.-R."/>
        </authorList>
    </citation>
    <scope>NUCLEOTIDE SEQUENCE [LARGE SCALE GENOMIC DNA]</scope>
    <source>
        <strain evidence="2 3">LHR20</strain>
    </source>
</reference>
<dbReference type="SUPFAM" id="SSF52821">
    <property type="entry name" value="Rhodanese/Cell cycle control phosphatase"/>
    <property type="match status" value="1"/>
</dbReference>
<dbReference type="Gene3D" id="3.40.250.10">
    <property type="entry name" value="Rhodanese-like domain"/>
    <property type="match status" value="1"/>
</dbReference>
<dbReference type="EMBL" id="PJNI01000001">
    <property type="protein sequence ID" value="PKR82037.1"/>
    <property type="molecule type" value="Genomic_DNA"/>
</dbReference>
<dbReference type="Proteomes" id="UP000236654">
    <property type="component" value="Unassembled WGS sequence"/>
</dbReference>
<evidence type="ECO:0000259" key="1">
    <source>
        <dbReference type="PROSITE" id="PS50206"/>
    </source>
</evidence>
<sequence>MGFLSRLFGGGPKIDFAELKRNGALILDVRTPQEFKGGHIKGSKNIPLQSLNNKLKGLKKNQVIITCCASGNRSGSAKSILKNAGFEVYNGGGWRSLNNKL</sequence>
<dbReference type="InterPro" id="IPR050229">
    <property type="entry name" value="GlpE_sulfurtransferase"/>
</dbReference>
<evidence type="ECO:0000313" key="3">
    <source>
        <dbReference type="Proteomes" id="UP000236654"/>
    </source>
</evidence>
<feature type="domain" description="Rhodanese" evidence="1">
    <location>
        <begin position="20"/>
        <end position="99"/>
    </location>
</feature>
<dbReference type="Pfam" id="PF00581">
    <property type="entry name" value="Rhodanese"/>
    <property type="match status" value="1"/>
</dbReference>
<dbReference type="OrthoDB" id="9800872at2"/>
<organism evidence="2 3">
    <name type="scientific">Brumimicrobium salinarum</name>
    <dbReference type="NCBI Taxonomy" id="2058658"/>
    <lineage>
        <taxon>Bacteria</taxon>
        <taxon>Pseudomonadati</taxon>
        <taxon>Bacteroidota</taxon>
        <taxon>Flavobacteriia</taxon>
        <taxon>Flavobacteriales</taxon>
        <taxon>Crocinitomicaceae</taxon>
        <taxon>Brumimicrobium</taxon>
    </lineage>
</organism>
<protein>
    <submittedName>
        <fullName evidence="2">Sulfurtransferase</fullName>
    </submittedName>
</protein>
<dbReference type="CDD" id="cd00158">
    <property type="entry name" value="RHOD"/>
    <property type="match status" value="1"/>
</dbReference>
<dbReference type="SMART" id="SM00450">
    <property type="entry name" value="RHOD"/>
    <property type="match status" value="1"/>
</dbReference>
<name>A0A2I0R628_9FLAO</name>
<dbReference type="PANTHER" id="PTHR43031">
    <property type="entry name" value="FAD-DEPENDENT OXIDOREDUCTASE"/>
    <property type="match status" value="1"/>
</dbReference>
<dbReference type="GO" id="GO:0016740">
    <property type="term" value="F:transferase activity"/>
    <property type="evidence" value="ECO:0007669"/>
    <property type="project" value="UniProtKB-KW"/>
</dbReference>
<evidence type="ECO:0000313" key="2">
    <source>
        <dbReference type="EMBL" id="PKR82037.1"/>
    </source>
</evidence>
<dbReference type="PROSITE" id="PS50206">
    <property type="entry name" value="RHODANESE_3"/>
    <property type="match status" value="1"/>
</dbReference>
<comment type="caution">
    <text evidence="2">The sequence shown here is derived from an EMBL/GenBank/DDBJ whole genome shotgun (WGS) entry which is preliminary data.</text>
</comment>
<dbReference type="PANTHER" id="PTHR43031:SF1">
    <property type="entry name" value="PYRIDINE NUCLEOTIDE-DISULPHIDE OXIDOREDUCTASE"/>
    <property type="match status" value="1"/>
</dbReference>
<gene>
    <name evidence="2" type="ORF">CW751_01490</name>
</gene>